<dbReference type="EMBL" id="MPSB01000001">
    <property type="protein sequence ID" value="ONF97727.1"/>
    <property type="molecule type" value="Genomic_DNA"/>
</dbReference>
<proteinExistence type="predicted"/>
<dbReference type="STRING" id="1915074.SPHI_03630"/>
<protein>
    <recommendedName>
        <fullName evidence="3">Lipoprotein</fullName>
    </recommendedName>
</protein>
<comment type="caution">
    <text evidence="1">The sequence shown here is derived from an EMBL/GenBank/DDBJ whole genome shotgun (WGS) entry which is preliminary data.</text>
</comment>
<dbReference type="Gene3D" id="3.40.190.10">
    <property type="entry name" value="Periplasmic binding protein-like II"/>
    <property type="match status" value="1"/>
</dbReference>
<reference evidence="1 2" key="1">
    <citation type="submission" date="2016-11" db="EMBL/GenBank/DDBJ databases">
        <title>Genome sequence of Sphingomonas jeddahensis G39.</title>
        <authorList>
            <person name="Poehlein A."/>
            <person name="Wuebbeler J.H."/>
            <person name="Steinbuechel A."/>
            <person name="Daniel R."/>
        </authorList>
    </citation>
    <scope>NUCLEOTIDE SEQUENCE [LARGE SCALE GENOMIC DNA]</scope>
    <source>
        <strain evidence="1 2">G39</strain>
    </source>
</reference>
<dbReference type="AlphaFoldDB" id="A0A1V2EYX8"/>
<dbReference type="RefSeq" id="WP_076743154.1">
    <property type="nucleotide sequence ID" value="NZ_MPSB01000001.1"/>
</dbReference>
<accession>A0A1V2EYX8</accession>
<evidence type="ECO:0000313" key="1">
    <source>
        <dbReference type="EMBL" id="ONF97727.1"/>
    </source>
</evidence>
<gene>
    <name evidence="1" type="ORF">SPHI_03630</name>
</gene>
<evidence type="ECO:0008006" key="3">
    <source>
        <dbReference type="Google" id="ProtNLM"/>
    </source>
</evidence>
<dbReference type="OrthoDB" id="7427069at2"/>
<keyword evidence="2" id="KW-1185">Reference proteome</keyword>
<dbReference type="SUPFAM" id="SSF53850">
    <property type="entry name" value="Periplasmic binding protein-like II"/>
    <property type="match status" value="1"/>
</dbReference>
<sequence>MKKRVAVLSLLLSLAGCDALPRDPGGTLDRVRQSHTIRVGLADDAMPQQARALLAALAQQEGARIELRRGSLEPLIVDLDADRLDLVIAEVAKRTPWKKLVAPGPTLLVHGEGSERTEWRALMKNGENRWIMQVEQTSRAVAPEAS</sequence>
<dbReference type="Proteomes" id="UP000188729">
    <property type="component" value="Unassembled WGS sequence"/>
</dbReference>
<name>A0A1V2EYX8_9SPHN</name>
<dbReference type="PROSITE" id="PS51257">
    <property type="entry name" value="PROKAR_LIPOPROTEIN"/>
    <property type="match status" value="1"/>
</dbReference>
<evidence type="ECO:0000313" key="2">
    <source>
        <dbReference type="Proteomes" id="UP000188729"/>
    </source>
</evidence>
<organism evidence="1 2">
    <name type="scientific">Sphingomonas jeddahensis</name>
    <dbReference type="NCBI Taxonomy" id="1915074"/>
    <lineage>
        <taxon>Bacteria</taxon>
        <taxon>Pseudomonadati</taxon>
        <taxon>Pseudomonadota</taxon>
        <taxon>Alphaproteobacteria</taxon>
        <taxon>Sphingomonadales</taxon>
        <taxon>Sphingomonadaceae</taxon>
        <taxon>Sphingomonas</taxon>
    </lineage>
</organism>